<dbReference type="EC" id="2.4.1.-" evidence="12"/>
<dbReference type="Gene3D" id="3.40.50.11660">
    <property type="entry name" value="Glycosyl transferase family 10, C-terminal domain"/>
    <property type="match status" value="1"/>
</dbReference>
<reference evidence="15" key="1">
    <citation type="submission" date="2023-08" db="EMBL/GenBank/DDBJ databases">
        <authorList>
            <person name="Alioto T."/>
            <person name="Alioto T."/>
            <person name="Gomez Garrido J."/>
        </authorList>
    </citation>
    <scope>NUCLEOTIDE SEQUENCE</scope>
</reference>
<dbReference type="GO" id="GO:0032580">
    <property type="term" value="C:Golgi cisterna membrane"/>
    <property type="evidence" value="ECO:0007669"/>
    <property type="project" value="UniProtKB-SubCell"/>
</dbReference>
<evidence type="ECO:0000313" key="16">
    <source>
        <dbReference type="Proteomes" id="UP001178508"/>
    </source>
</evidence>
<evidence type="ECO:0000256" key="2">
    <source>
        <dbReference type="ARBA" id="ARBA00004922"/>
    </source>
</evidence>
<evidence type="ECO:0000256" key="9">
    <source>
        <dbReference type="ARBA" id="ARBA00023136"/>
    </source>
</evidence>
<protein>
    <recommendedName>
        <fullName evidence="12">Fucosyltransferase</fullName>
        <ecNumber evidence="12">2.4.1.-</ecNumber>
    </recommendedName>
</protein>
<dbReference type="AlphaFoldDB" id="A0AAV1GEB1"/>
<dbReference type="SUPFAM" id="SSF53756">
    <property type="entry name" value="UDP-Glycosyltransferase/glycogen phosphorylase"/>
    <property type="match status" value="1"/>
</dbReference>
<dbReference type="EMBL" id="OY660876">
    <property type="protein sequence ID" value="CAJ1070868.1"/>
    <property type="molecule type" value="Genomic_DNA"/>
</dbReference>
<evidence type="ECO:0000256" key="8">
    <source>
        <dbReference type="ARBA" id="ARBA00022989"/>
    </source>
</evidence>
<keyword evidence="16" id="KW-1185">Reference proteome</keyword>
<dbReference type="Proteomes" id="UP001178508">
    <property type="component" value="Chromosome 13"/>
</dbReference>
<name>A0AAV1GEB1_XYRNO</name>
<dbReference type="InterPro" id="IPR038577">
    <property type="entry name" value="GT10-like_C_sf"/>
</dbReference>
<evidence type="ECO:0000256" key="11">
    <source>
        <dbReference type="ARBA" id="ARBA00036481"/>
    </source>
</evidence>
<evidence type="ECO:0000256" key="3">
    <source>
        <dbReference type="ARBA" id="ARBA00008919"/>
    </source>
</evidence>
<comment type="subcellular location">
    <subcellularLocation>
        <location evidence="12">Golgi apparatus</location>
        <location evidence="12">Golgi stack membrane</location>
        <topology evidence="12">Single-pass type II membrane protein</topology>
    </subcellularLocation>
    <subcellularLocation>
        <location evidence="1">Membrane</location>
        <topology evidence="1">Single-pass membrane protein</topology>
    </subcellularLocation>
</comment>
<evidence type="ECO:0000256" key="6">
    <source>
        <dbReference type="ARBA" id="ARBA00022692"/>
    </source>
</evidence>
<keyword evidence="4 12" id="KW-0328">Glycosyltransferase</keyword>
<accession>A0AAV1GEB1</accession>
<dbReference type="PANTHER" id="PTHR11929">
    <property type="entry name" value="ALPHA- 1,3 -FUCOSYLTRANSFERASE"/>
    <property type="match status" value="1"/>
</dbReference>
<evidence type="ECO:0000313" key="15">
    <source>
        <dbReference type="EMBL" id="CAJ1070868.1"/>
    </source>
</evidence>
<evidence type="ECO:0000256" key="7">
    <source>
        <dbReference type="ARBA" id="ARBA00022968"/>
    </source>
</evidence>
<dbReference type="PANTHER" id="PTHR11929:SF245">
    <property type="entry name" value="FUCOSYLTRANSFERASE"/>
    <property type="match status" value="1"/>
</dbReference>
<dbReference type="InterPro" id="IPR055270">
    <property type="entry name" value="Glyco_tran_10_C"/>
</dbReference>
<organism evidence="15 16">
    <name type="scientific">Xyrichtys novacula</name>
    <name type="common">Pearly razorfish</name>
    <name type="synonym">Hemipteronotus novacula</name>
    <dbReference type="NCBI Taxonomy" id="13765"/>
    <lineage>
        <taxon>Eukaryota</taxon>
        <taxon>Metazoa</taxon>
        <taxon>Chordata</taxon>
        <taxon>Craniata</taxon>
        <taxon>Vertebrata</taxon>
        <taxon>Euteleostomi</taxon>
        <taxon>Actinopterygii</taxon>
        <taxon>Neopterygii</taxon>
        <taxon>Teleostei</taxon>
        <taxon>Neoteleostei</taxon>
        <taxon>Acanthomorphata</taxon>
        <taxon>Eupercaria</taxon>
        <taxon>Labriformes</taxon>
        <taxon>Labridae</taxon>
        <taxon>Xyrichtys</taxon>
    </lineage>
</organism>
<evidence type="ECO:0000256" key="5">
    <source>
        <dbReference type="ARBA" id="ARBA00022679"/>
    </source>
</evidence>
<evidence type="ECO:0000256" key="12">
    <source>
        <dbReference type="RuleBase" id="RU003832"/>
    </source>
</evidence>
<keyword evidence="6 12" id="KW-0812">Transmembrane</keyword>
<dbReference type="Pfam" id="PF00852">
    <property type="entry name" value="Glyco_transf_10"/>
    <property type="match status" value="1"/>
</dbReference>
<evidence type="ECO:0000256" key="10">
    <source>
        <dbReference type="ARBA" id="ARBA00023180"/>
    </source>
</evidence>
<dbReference type="InterPro" id="IPR031481">
    <property type="entry name" value="Glyco_tran_10_N"/>
</dbReference>
<dbReference type="GO" id="GO:0046920">
    <property type="term" value="F:alpha-(1-&gt;3)-fucosyltransferase activity"/>
    <property type="evidence" value="ECO:0007669"/>
    <property type="project" value="TreeGrafter"/>
</dbReference>
<evidence type="ECO:0000256" key="4">
    <source>
        <dbReference type="ARBA" id="ARBA00022676"/>
    </source>
</evidence>
<keyword evidence="9" id="KW-0472">Membrane</keyword>
<keyword evidence="7" id="KW-0735">Signal-anchor</keyword>
<dbReference type="FunFam" id="3.40.50.11660:FF:000001">
    <property type="entry name" value="alpha-(1,3)-fucosyltransferase 9"/>
    <property type="match status" value="1"/>
</dbReference>
<evidence type="ECO:0000256" key="1">
    <source>
        <dbReference type="ARBA" id="ARBA00004167"/>
    </source>
</evidence>
<gene>
    <name evidence="15" type="ORF">XNOV1_A040133</name>
</gene>
<sequence>MGCANTKRLQVSYMRKSLLLIFFLCFFLLSLLNGWPEGFQTLTAINPFTNCSRGGRNVTILVWYWPFGRSFTLKGDMCWDRFQIPHCRLSDKRSMFPLADVVVFHSQELLLGQQKLPSDLPRPQGQRWAWMSLEAPPNETNLHQFAHLFNMTVTYRRDADVTVPYGEVQPKEDGDVEEVPQNKSSLVCWVVSNYNTQHRRSQVYKNLTETIPVKVYGRWARKPLTSRSLLHTISCCYFYLAFENSGSKDYITEKLWRNAYQGGAVPVVMGPPLDDYKAVAPPKSFIHVDEFSSVKELGNYLQQLAEDKERYREYFTWKQKWRVKLHTDWRERLCRICLQYDCLPQHKVYSDLAAWANPVST</sequence>
<evidence type="ECO:0000259" key="14">
    <source>
        <dbReference type="Pfam" id="PF17039"/>
    </source>
</evidence>
<keyword evidence="12" id="KW-0333">Golgi apparatus</keyword>
<feature type="domain" description="Fucosyltransferase N-terminal" evidence="14">
    <location>
        <begin position="57"/>
        <end position="166"/>
    </location>
</feature>
<comment type="pathway">
    <text evidence="2">Protein modification; protein glycosylation.</text>
</comment>
<proteinExistence type="inferred from homology"/>
<feature type="domain" description="Fucosyltransferase C-terminal" evidence="13">
    <location>
        <begin position="181"/>
        <end position="355"/>
    </location>
</feature>
<comment type="catalytic activity">
    <reaction evidence="11">
        <text>an N-acetyl-alpha-neuraminyl-(2-&gt;3)-beta-D-galactosyl-(1-&gt;4)-N-acetyl-beta-D-glucosaminyl derivative + GDP-beta-L-fucose = an alpha-Neu5Ac-(2-&gt;3)-beta-D-Gal-(1-&gt;4)-[alpha-L-Fuc-(1-&gt;3)]-beta-D-GlcNAc derivative + GDP + H(+)</text>
        <dbReference type="Rhea" id="RHEA:56076"/>
        <dbReference type="ChEBI" id="CHEBI:15378"/>
        <dbReference type="ChEBI" id="CHEBI:57273"/>
        <dbReference type="ChEBI" id="CHEBI:58189"/>
        <dbReference type="ChEBI" id="CHEBI:136545"/>
        <dbReference type="ChEBI" id="CHEBI:139509"/>
    </reaction>
    <physiologicalReaction direction="left-to-right" evidence="11">
        <dbReference type="Rhea" id="RHEA:56077"/>
    </physiologicalReaction>
</comment>
<dbReference type="Pfam" id="PF17039">
    <property type="entry name" value="Glyco_tran_10_N"/>
    <property type="match status" value="1"/>
</dbReference>
<keyword evidence="8" id="KW-1133">Transmembrane helix</keyword>
<evidence type="ECO:0000259" key="13">
    <source>
        <dbReference type="Pfam" id="PF00852"/>
    </source>
</evidence>
<dbReference type="InterPro" id="IPR001503">
    <property type="entry name" value="Glyco_trans_10"/>
</dbReference>
<comment type="similarity">
    <text evidence="3 12">Belongs to the glycosyltransferase 10 family.</text>
</comment>
<keyword evidence="5 12" id="KW-0808">Transferase</keyword>
<keyword evidence="10" id="KW-0325">Glycoprotein</keyword>